<dbReference type="SUPFAM" id="SSF58104">
    <property type="entry name" value="Methyl-accepting chemotaxis protein (MCP) signaling domain"/>
    <property type="match status" value="1"/>
</dbReference>
<keyword evidence="7" id="KW-1185">Reference proteome</keyword>
<dbReference type="InterPro" id="IPR004090">
    <property type="entry name" value="Chemotax_Me-accpt_rcpt"/>
</dbReference>
<sequence length="251" mass="26652">MRSIGNNAQQVAGAANDTSTAIGQLADGAQSQTHYISEVVTAIRQTSIAVSDISKSTESASAQAQQSANIVSEGREKMEQMVEVVNGIARNSEKINKITDVIEKIANKTNLLSLNAAIEAARAGEHGKGFAVVADEVGKLAASSADSTKEITQLIQQAVSEANRAVFAVREVSGDMERIVQSSTQTDGMLQRISAAVEEQTRTMQEINNSVSNLEKIAHTNSSASEELAASMIELSGVADSTRREIEKFKI</sequence>
<dbReference type="InterPro" id="IPR004089">
    <property type="entry name" value="MCPsignal_dom"/>
</dbReference>
<comment type="similarity">
    <text evidence="2">Belongs to the methyl-accepting chemotaxis (MCP) protein family.</text>
</comment>
<gene>
    <name evidence="6" type="ORF">IC609_07895</name>
</gene>
<keyword evidence="1 3" id="KW-0807">Transducer</keyword>
<protein>
    <recommendedName>
        <fullName evidence="5">Methyl-accepting transducer domain-containing protein</fullName>
    </recommendedName>
</protein>
<dbReference type="PRINTS" id="PR00260">
    <property type="entry name" value="CHEMTRNSDUCR"/>
</dbReference>
<organism evidence="6 7">
    <name type="scientific">Limnohabitans radicicola</name>
    <dbReference type="NCBI Taxonomy" id="2771427"/>
    <lineage>
        <taxon>Bacteria</taxon>
        <taxon>Pseudomonadati</taxon>
        <taxon>Pseudomonadota</taxon>
        <taxon>Betaproteobacteria</taxon>
        <taxon>Burkholderiales</taxon>
        <taxon>Comamonadaceae</taxon>
        <taxon>Limnohabitans</taxon>
    </lineage>
</organism>
<dbReference type="Pfam" id="PF00015">
    <property type="entry name" value="MCPsignal"/>
    <property type="match status" value="1"/>
</dbReference>
<dbReference type="Gene3D" id="1.10.287.950">
    <property type="entry name" value="Methyl-accepting chemotaxis protein"/>
    <property type="match status" value="1"/>
</dbReference>
<reference evidence="6" key="1">
    <citation type="submission" date="2020-09" db="EMBL/GenBank/DDBJ databases">
        <title>Genome seq and assembly of Limnohabitants sp.</title>
        <authorList>
            <person name="Chhetri G."/>
        </authorList>
    </citation>
    <scope>NUCLEOTIDE SEQUENCE</scope>
    <source>
        <strain evidence="6">JUR4</strain>
    </source>
</reference>
<dbReference type="PROSITE" id="PS50111">
    <property type="entry name" value="CHEMOTAXIS_TRANSDUC_2"/>
    <property type="match status" value="1"/>
</dbReference>
<keyword evidence="4" id="KW-0175">Coiled coil</keyword>
<dbReference type="Proteomes" id="UP000647424">
    <property type="component" value="Unassembled WGS sequence"/>
</dbReference>
<dbReference type="GO" id="GO:0007165">
    <property type="term" value="P:signal transduction"/>
    <property type="evidence" value="ECO:0007669"/>
    <property type="project" value="UniProtKB-KW"/>
</dbReference>
<evidence type="ECO:0000256" key="3">
    <source>
        <dbReference type="PROSITE-ProRule" id="PRU00284"/>
    </source>
</evidence>
<dbReference type="GO" id="GO:0016020">
    <property type="term" value="C:membrane"/>
    <property type="evidence" value="ECO:0007669"/>
    <property type="project" value="InterPro"/>
</dbReference>
<dbReference type="AlphaFoldDB" id="A0A927FH02"/>
<dbReference type="GO" id="GO:0006935">
    <property type="term" value="P:chemotaxis"/>
    <property type="evidence" value="ECO:0007669"/>
    <property type="project" value="InterPro"/>
</dbReference>
<feature type="coiled-coil region" evidence="4">
    <location>
        <begin position="190"/>
        <end position="217"/>
    </location>
</feature>
<dbReference type="GO" id="GO:0004888">
    <property type="term" value="F:transmembrane signaling receptor activity"/>
    <property type="evidence" value="ECO:0007669"/>
    <property type="project" value="InterPro"/>
</dbReference>
<dbReference type="EMBL" id="JACYFT010000002">
    <property type="protein sequence ID" value="MBD8050463.1"/>
    <property type="molecule type" value="Genomic_DNA"/>
</dbReference>
<name>A0A927FH02_9BURK</name>
<feature type="domain" description="Methyl-accepting transducer" evidence="5">
    <location>
        <begin position="7"/>
        <end position="236"/>
    </location>
</feature>
<dbReference type="SMART" id="SM00283">
    <property type="entry name" value="MA"/>
    <property type="match status" value="1"/>
</dbReference>
<dbReference type="PANTHER" id="PTHR32089">
    <property type="entry name" value="METHYL-ACCEPTING CHEMOTAXIS PROTEIN MCPB"/>
    <property type="match status" value="1"/>
</dbReference>
<accession>A0A927FH02</accession>
<evidence type="ECO:0000313" key="6">
    <source>
        <dbReference type="EMBL" id="MBD8050463.1"/>
    </source>
</evidence>
<comment type="caution">
    <text evidence="6">The sequence shown here is derived from an EMBL/GenBank/DDBJ whole genome shotgun (WGS) entry which is preliminary data.</text>
</comment>
<dbReference type="PANTHER" id="PTHR32089:SF112">
    <property type="entry name" value="LYSOZYME-LIKE PROTEIN-RELATED"/>
    <property type="match status" value="1"/>
</dbReference>
<evidence type="ECO:0000256" key="4">
    <source>
        <dbReference type="SAM" id="Coils"/>
    </source>
</evidence>
<proteinExistence type="inferred from homology"/>
<evidence type="ECO:0000259" key="5">
    <source>
        <dbReference type="PROSITE" id="PS50111"/>
    </source>
</evidence>
<evidence type="ECO:0000256" key="2">
    <source>
        <dbReference type="ARBA" id="ARBA00029447"/>
    </source>
</evidence>
<evidence type="ECO:0000313" key="7">
    <source>
        <dbReference type="Proteomes" id="UP000647424"/>
    </source>
</evidence>
<evidence type="ECO:0000256" key="1">
    <source>
        <dbReference type="ARBA" id="ARBA00023224"/>
    </source>
</evidence>